<dbReference type="EMBL" id="BJTG01000003">
    <property type="protein sequence ID" value="GEJ56984.1"/>
    <property type="molecule type" value="Genomic_DNA"/>
</dbReference>
<sequence length="86" mass="8942">MEQELDLGVALVAGQLGQAVEEGDGVEGSGRGIGHGDLQCVFADGNTHFSSLREGLWPPRLRVFVRCPPTSPSTAPSTPQAQGAAR</sequence>
<accession>A0A7I9VKP1</accession>
<comment type="caution">
    <text evidence="2">The sequence shown here is derived from an EMBL/GenBank/DDBJ whole genome shotgun (WGS) entry which is preliminary data.</text>
</comment>
<dbReference type="AlphaFoldDB" id="A0A7I9VKP1"/>
<protein>
    <submittedName>
        <fullName evidence="2">Uncharacterized protein</fullName>
    </submittedName>
</protein>
<keyword evidence="3" id="KW-1185">Reference proteome</keyword>
<evidence type="ECO:0000256" key="1">
    <source>
        <dbReference type="SAM" id="MobiDB-lite"/>
    </source>
</evidence>
<proteinExistence type="predicted"/>
<evidence type="ECO:0000313" key="2">
    <source>
        <dbReference type="EMBL" id="GEJ56984.1"/>
    </source>
</evidence>
<organism evidence="2 3">
    <name type="scientific">Anaeromyxobacter diazotrophicus</name>
    <dbReference type="NCBI Taxonomy" id="2590199"/>
    <lineage>
        <taxon>Bacteria</taxon>
        <taxon>Pseudomonadati</taxon>
        <taxon>Myxococcota</taxon>
        <taxon>Myxococcia</taxon>
        <taxon>Myxococcales</taxon>
        <taxon>Cystobacterineae</taxon>
        <taxon>Anaeromyxobacteraceae</taxon>
        <taxon>Anaeromyxobacter</taxon>
    </lineage>
</organism>
<reference evidence="3" key="1">
    <citation type="journal article" date="2020" name="Appl. Environ. Microbiol.">
        <title>Diazotrophic Anaeromyxobacter Isolates from Soils.</title>
        <authorList>
            <person name="Masuda Y."/>
            <person name="Yamanaka H."/>
            <person name="Xu Z.X."/>
            <person name="Shiratori Y."/>
            <person name="Aono T."/>
            <person name="Amachi S."/>
            <person name="Senoo K."/>
            <person name="Itoh H."/>
        </authorList>
    </citation>
    <scope>NUCLEOTIDE SEQUENCE [LARGE SCALE GENOMIC DNA]</scope>
    <source>
        <strain evidence="3">R267</strain>
    </source>
</reference>
<evidence type="ECO:0000313" key="3">
    <source>
        <dbReference type="Proteomes" id="UP000503640"/>
    </source>
</evidence>
<dbReference type="Proteomes" id="UP000503640">
    <property type="component" value="Unassembled WGS sequence"/>
</dbReference>
<name>A0A7I9VKP1_9BACT</name>
<gene>
    <name evidence="2" type="ORF">AMYX_17250</name>
</gene>
<feature type="region of interest" description="Disordered" evidence="1">
    <location>
        <begin position="67"/>
        <end position="86"/>
    </location>
</feature>
<feature type="compositionally biased region" description="Low complexity" evidence="1">
    <location>
        <begin position="72"/>
        <end position="86"/>
    </location>
</feature>